<name>B6GW29_PENRW</name>
<dbReference type="EMBL" id="AM920421">
    <property type="protein sequence ID" value="CAP79083.1"/>
    <property type="molecule type" value="Genomic_DNA"/>
</dbReference>
<keyword evidence="2" id="KW-1185">Reference proteome</keyword>
<evidence type="ECO:0000313" key="2">
    <source>
        <dbReference type="Proteomes" id="UP000000724"/>
    </source>
</evidence>
<dbReference type="Proteomes" id="UP000000724">
    <property type="component" value="Contig Pc00c06"/>
</dbReference>
<sequence>MAEGAWVLSMPHCKARKLKVASTPNHFSNVGESDHPRALAVDLISERIGLRSANGKGHVVHIHFTWLDMDISRVSHNLLKADTLRYPKQGATSGSFWKAVEASSDDMDLMAASGTPRARSI</sequence>
<reference evidence="1 2" key="1">
    <citation type="journal article" date="2008" name="Nat. Biotechnol.">
        <title>Genome sequencing and analysis of the filamentous fungus Penicillium chrysogenum.</title>
        <authorList>
            <person name="van den Berg M.A."/>
            <person name="Albang R."/>
            <person name="Albermann K."/>
            <person name="Badger J.H."/>
            <person name="Daran J.-M."/>
            <person name="Driessen A.J.M."/>
            <person name="Garcia-Estrada C."/>
            <person name="Fedorova N.D."/>
            <person name="Harris D.M."/>
            <person name="Heijne W.H.M."/>
            <person name="Joardar V.S."/>
            <person name="Kiel J.A.K.W."/>
            <person name="Kovalchuk A."/>
            <person name="Martin J.F."/>
            <person name="Nierman W.C."/>
            <person name="Nijland J.G."/>
            <person name="Pronk J.T."/>
            <person name="Roubos J.A."/>
            <person name="van der Klei I.J."/>
            <person name="van Peij N.N.M.E."/>
            <person name="Veenhuis M."/>
            <person name="von Doehren H."/>
            <person name="Wagner C."/>
            <person name="Wortman J.R."/>
            <person name="Bovenberg R.A.L."/>
        </authorList>
    </citation>
    <scope>NUCLEOTIDE SEQUENCE [LARGE SCALE GENOMIC DNA]</scope>
    <source>
        <strain evidence="2">ATCC 28089 / DSM 1075 / NRRL 1951 / Wisconsin 54-1255</strain>
    </source>
</reference>
<proteinExistence type="predicted"/>
<dbReference type="VEuPathDB" id="FungiDB:PCH_Pc06g00900"/>
<dbReference type="OrthoDB" id="10469527at2759"/>
<gene>
    <name evidence="1" type="ORF">Pc06g00900</name>
    <name evidence="1" type="ORF">PCH_Pc06g00900</name>
</gene>
<protein>
    <submittedName>
        <fullName evidence="1">Uncharacterized protein</fullName>
    </submittedName>
</protein>
<dbReference type="HOGENOM" id="CLU_2038816_0_0_1"/>
<evidence type="ECO:0000313" key="1">
    <source>
        <dbReference type="EMBL" id="CAP79083.1"/>
    </source>
</evidence>
<organism evidence="1 2">
    <name type="scientific">Penicillium rubens (strain ATCC 28089 / DSM 1075 / NRRL 1951 / Wisconsin 54-1255)</name>
    <name type="common">Penicillium chrysogenum</name>
    <dbReference type="NCBI Taxonomy" id="500485"/>
    <lineage>
        <taxon>Eukaryota</taxon>
        <taxon>Fungi</taxon>
        <taxon>Dikarya</taxon>
        <taxon>Ascomycota</taxon>
        <taxon>Pezizomycotina</taxon>
        <taxon>Eurotiomycetes</taxon>
        <taxon>Eurotiomycetidae</taxon>
        <taxon>Eurotiales</taxon>
        <taxon>Aspergillaceae</taxon>
        <taxon>Penicillium</taxon>
        <taxon>Penicillium chrysogenum species complex</taxon>
    </lineage>
</organism>
<dbReference type="AlphaFoldDB" id="B6GW29"/>
<accession>B6GW29</accession>